<protein>
    <submittedName>
        <fullName evidence="1">Nonstructural protein</fullName>
    </submittedName>
</protein>
<dbReference type="EMBL" id="PP511888">
    <property type="protein sequence ID" value="XCD08544.1"/>
    <property type="molecule type" value="Genomic_DNA"/>
</dbReference>
<proteinExistence type="predicted"/>
<organism evidence="1">
    <name type="scientific">Dulem virus 204</name>
    <dbReference type="NCBI Taxonomy" id="3145681"/>
    <lineage>
        <taxon>Viruses</taxon>
        <taxon>Monodnaviria</taxon>
        <taxon>Sangervirae</taxon>
        <taxon>Phixviricota</taxon>
        <taxon>Malgrandaviricetes</taxon>
        <taxon>Petitvirales</taxon>
        <taxon>Microviridae</taxon>
        <taxon>Microvirus</taxon>
    </lineage>
</organism>
<evidence type="ECO:0000313" key="2">
    <source>
        <dbReference type="EMBL" id="XCD05327.1"/>
    </source>
</evidence>
<evidence type="ECO:0000313" key="1">
    <source>
        <dbReference type="EMBL" id="XCD03322.1"/>
    </source>
</evidence>
<dbReference type="EMBL" id="PP511342">
    <property type="protein sequence ID" value="XCD03322.1"/>
    <property type="molecule type" value="Genomic_DNA"/>
</dbReference>
<name>A0AAU8AUT1_9VIRU</name>
<accession>A0AAU8AUT1</accession>
<dbReference type="EMBL" id="PP511545">
    <property type="protein sequence ID" value="XCD05327.1"/>
    <property type="molecule type" value="Genomic_DNA"/>
</dbReference>
<reference evidence="1" key="1">
    <citation type="submission" date="2024-03" db="EMBL/GenBank/DDBJ databases">
        <title>Diverse circular DNA viruses in blood, oral, and fecal samples of captive lemurs.</title>
        <authorList>
            <person name="Paietta E.N."/>
            <person name="Kraberger S."/>
            <person name="Lund M.C."/>
            <person name="Custer J.M."/>
            <person name="Vargas K.M."/>
            <person name="Ehmke E.E."/>
            <person name="Yoder A.D."/>
            <person name="Varsani A."/>
        </authorList>
    </citation>
    <scope>NUCLEOTIDE SEQUENCE</scope>
    <source>
        <strain evidence="1">Duke_18_48</strain>
        <strain evidence="2">Duke_24FS_67</strain>
        <strain evidence="3">Duke_43SS_51</strain>
    </source>
</reference>
<evidence type="ECO:0000313" key="3">
    <source>
        <dbReference type="EMBL" id="XCD08544.1"/>
    </source>
</evidence>
<sequence>MKKNLYAVRDNLTMTCEVPFSAETDIKALQIILTEINAAFAEFEAKKTFVNPSDQLSTRSLYFLGTIEDGYIEPNRVKICDMLDVSSKYDNLLLEFQKENN</sequence>